<dbReference type="Pfam" id="PF11162">
    <property type="entry name" value="DUF2946"/>
    <property type="match status" value="1"/>
</dbReference>
<comment type="caution">
    <text evidence="1">The sequence shown here is derived from an EMBL/GenBank/DDBJ whole genome shotgun (WGS) entry which is preliminary data.</text>
</comment>
<accession>A0A1T1ARV0</accession>
<dbReference type="AlphaFoldDB" id="A0A1T1ARV0"/>
<evidence type="ECO:0008006" key="3">
    <source>
        <dbReference type="Google" id="ProtNLM"/>
    </source>
</evidence>
<sequence length="151" mass="16105">MFAVPSPLLIALRRPRVVWLALWIALLGALVPTLSHALVWARGDAALVEICTTTGQRWVVLEQAQADGALRTADTSGDPASAQGLMKHCPFCLLSAERLSTPPPLPFVPLVLAGQAVPAQSRQLFASLLSFVVTPPPRGPPAFLNIQFHSA</sequence>
<gene>
    <name evidence="1" type="ORF">RF819_08290</name>
</gene>
<evidence type="ECO:0000313" key="2">
    <source>
        <dbReference type="Proteomes" id="UP000190750"/>
    </source>
</evidence>
<dbReference type="EMBL" id="MTJN01000002">
    <property type="protein sequence ID" value="OOV06723.1"/>
    <property type="molecule type" value="Genomic_DNA"/>
</dbReference>
<keyword evidence="2" id="KW-1185">Reference proteome</keyword>
<dbReference type="OrthoDB" id="8911792at2"/>
<name>A0A1T1ARV0_RHOFE</name>
<dbReference type="InterPro" id="IPR021333">
    <property type="entry name" value="DUF2946"/>
</dbReference>
<dbReference type="RefSeq" id="WP_078364545.1">
    <property type="nucleotide sequence ID" value="NZ_MTJN01000002.1"/>
</dbReference>
<protein>
    <recommendedName>
        <fullName evidence="3">DUF2946 domain-containing protein</fullName>
    </recommendedName>
</protein>
<dbReference type="STRING" id="28066.RF819_08290"/>
<evidence type="ECO:0000313" key="1">
    <source>
        <dbReference type="EMBL" id="OOV06723.1"/>
    </source>
</evidence>
<dbReference type="Proteomes" id="UP000190750">
    <property type="component" value="Unassembled WGS sequence"/>
</dbReference>
<organism evidence="1 2">
    <name type="scientific">Rhodoferax fermentans</name>
    <dbReference type="NCBI Taxonomy" id="28066"/>
    <lineage>
        <taxon>Bacteria</taxon>
        <taxon>Pseudomonadati</taxon>
        <taxon>Pseudomonadota</taxon>
        <taxon>Betaproteobacteria</taxon>
        <taxon>Burkholderiales</taxon>
        <taxon>Comamonadaceae</taxon>
        <taxon>Rhodoferax</taxon>
    </lineage>
</organism>
<reference evidence="1 2" key="1">
    <citation type="submission" date="2017-01" db="EMBL/GenBank/DDBJ databases">
        <title>Genome sequencing of Rhodoferax fermentans JCM 7819.</title>
        <authorList>
            <person name="Kim Y.J."/>
            <person name="Farh M.E.-A."/>
            <person name="Yang D.-C."/>
        </authorList>
    </citation>
    <scope>NUCLEOTIDE SEQUENCE [LARGE SCALE GENOMIC DNA]</scope>
    <source>
        <strain evidence="1 2">JCM 7819</strain>
    </source>
</reference>
<proteinExistence type="predicted"/>